<feature type="region of interest" description="Disordered" evidence="1">
    <location>
        <begin position="1"/>
        <end position="21"/>
    </location>
</feature>
<accession>A0ABT4TEI9</accession>
<dbReference type="EMBL" id="JAQFWP010000001">
    <property type="protein sequence ID" value="MDA2803123.1"/>
    <property type="molecule type" value="Genomic_DNA"/>
</dbReference>
<evidence type="ECO:0000256" key="1">
    <source>
        <dbReference type="SAM" id="MobiDB-lite"/>
    </source>
</evidence>
<gene>
    <name evidence="2" type="ORF">O4U47_01250</name>
</gene>
<dbReference type="Proteomes" id="UP001165685">
    <property type="component" value="Unassembled WGS sequence"/>
</dbReference>
<protein>
    <submittedName>
        <fullName evidence="2">DUF6461 domain-containing protein</fullName>
    </submittedName>
</protein>
<proteinExistence type="predicted"/>
<dbReference type="InterPro" id="IPR045592">
    <property type="entry name" value="DUF6461"/>
</dbReference>
<evidence type="ECO:0000313" key="2">
    <source>
        <dbReference type="EMBL" id="MDA2803123.1"/>
    </source>
</evidence>
<evidence type="ECO:0000313" key="3">
    <source>
        <dbReference type="Proteomes" id="UP001165685"/>
    </source>
</evidence>
<reference evidence="2" key="1">
    <citation type="submission" date="2023-01" db="EMBL/GenBank/DDBJ databases">
        <title>Draft genome sequence of Nocardiopsis sp. LSu2-4 isolated from halophytes.</title>
        <authorList>
            <person name="Duangmal K."/>
            <person name="Chantavorakit T."/>
        </authorList>
    </citation>
    <scope>NUCLEOTIDE SEQUENCE</scope>
    <source>
        <strain evidence="2">LSu2-4</strain>
    </source>
</reference>
<comment type="caution">
    <text evidence="2">The sequence shown here is derived from an EMBL/GenBank/DDBJ whole genome shotgun (WGS) entry which is preliminary data.</text>
</comment>
<sequence length="223" mass="23985">MEPSPTGKGSGDGTTRTRGTEMSMGACAADYAWLEETQPDLAEAFCLSYVRGLTKTESLRRLGAPQERLRSLPLADAVEAGLCCEDGPPPTAHALTLNGWAVVVEPTGCRATRPDCYRALSAQTELVSVRVLLDRRYEFRWVADGVLRTFFDAREPHLRRGTRPDALDAEMGSVGLSNGEPDDPSASVLALAERVTGVRIRPSHLDGPLLGAELDTGVPLPAR</sequence>
<dbReference type="RefSeq" id="WP_270675251.1">
    <property type="nucleotide sequence ID" value="NZ_JAQFWP010000001.1"/>
</dbReference>
<feature type="region of interest" description="Disordered" evidence="1">
    <location>
        <begin position="162"/>
        <end position="183"/>
    </location>
</feature>
<organism evidence="2 3">
    <name type="scientific">Nocardiopsis suaedae</name>
    <dbReference type="NCBI Taxonomy" id="3018444"/>
    <lineage>
        <taxon>Bacteria</taxon>
        <taxon>Bacillati</taxon>
        <taxon>Actinomycetota</taxon>
        <taxon>Actinomycetes</taxon>
        <taxon>Streptosporangiales</taxon>
        <taxon>Nocardiopsidaceae</taxon>
        <taxon>Nocardiopsis</taxon>
    </lineage>
</organism>
<name>A0ABT4TEI9_9ACTN</name>
<keyword evidence="3" id="KW-1185">Reference proteome</keyword>
<dbReference type="Pfam" id="PF20062">
    <property type="entry name" value="DUF6461"/>
    <property type="match status" value="1"/>
</dbReference>